<evidence type="ECO:0000256" key="1">
    <source>
        <dbReference type="SAM" id="Phobius"/>
    </source>
</evidence>
<protein>
    <submittedName>
        <fullName evidence="2">Uncharacterized protein</fullName>
    </submittedName>
</protein>
<dbReference type="AlphaFoldDB" id="A0A812CB12"/>
<sequence>MRKHTFLGVLIMFASQNANSKLSYFSNFFFFFCLFIFTNYSLLLLCLFLLPLFFNLFFSLSLSFTTFLFSISSRYLPPSFSVCLIFLCLHLSLSTFYLNFYRLSFFSPLLDLSHLYCLPQRPLLGLDFFLSNRHTLSIYLSIYLSIFSFFLS</sequence>
<feature type="transmembrane region" description="Helical" evidence="1">
    <location>
        <begin position="79"/>
        <end position="100"/>
    </location>
</feature>
<reference evidence="2" key="1">
    <citation type="submission" date="2021-01" db="EMBL/GenBank/DDBJ databases">
        <authorList>
            <person name="Li R."/>
            <person name="Bekaert M."/>
        </authorList>
    </citation>
    <scope>NUCLEOTIDE SEQUENCE</scope>
    <source>
        <strain evidence="2">Farmed</strain>
    </source>
</reference>
<accession>A0A812CB12</accession>
<keyword evidence="1" id="KW-0812">Transmembrane</keyword>
<dbReference type="EMBL" id="CAHIKZ030001300">
    <property type="protein sequence ID" value="CAE1259163.1"/>
    <property type="molecule type" value="Genomic_DNA"/>
</dbReference>
<evidence type="ECO:0000313" key="3">
    <source>
        <dbReference type="Proteomes" id="UP000597762"/>
    </source>
</evidence>
<organism evidence="2 3">
    <name type="scientific">Acanthosepion pharaonis</name>
    <name type="common">Pharaoh cuttlefish</name>
    <name type="synonym">Sepia pharaonis</name>
    <dbReference type="NCBI Taxonomy" id="158019"/>
    <lineage>
        <taxon>Eukaryota</taxon>
        <taxon>Metazoa</taxon>
        <taxon>Spiralia</taxon>
        <taxon>Lophotrochozoa</taxon>
        <taxon>Mollusca</taxon>
        <taxon>Cephalopoda</taxon>
        <taxon>Coleoidea</taxon>
        <taxon>Decapodiformes</taxon>
        <taxon>Sepiida</taxon>
        <taxon>Sepiina</taxon>
        <taxon>Sepiidae</taxon>
        <taxon>Acanthosepion</taxon>
    </lineage>
</organism>
<keyword evidence="1" id="KW-1133">Transmembrane helix</keyword>
<comment type="caution">
    <text evidence="2">The sequence shown here is derived from an EMBL/GenBank/DDBJ whole genome shotgun (WGS) entry which is preliminary data.</text>
</comment>
<evidence type="ECO:0000313" key="2">
    <source>
        <dbReference type="EMBL" id="CAE1259163.1"/>
    </source>
</evidence>
<dbReference type="Proteomes" id="UP000597762">
    <property type="component" value="Unassembled WGS sequence"/>
</dbReference>
<gene>
    <name evidence="2" type="ORF">SPHA_31561</name>
</gene>
<proteinExistence type="predicted"/>
<feature type="transmembrane region" description="Helical" evidence="1">
    <location>
        <begin position="134"/>
        <end position="151"/>
    </location>
</feature>
<keyword evidence="3" id="KW-1185">Reference proteome</keyword>
<feature type="transmembrane region" description="Helical" evidence="1">
    <location>
        <begin position="28"/>
        <end position="58"/>
    </location>
</feature>
<keyword evidence="1" id="KW-0472">Membrane</keyword>
<name>A0A812CB12_ACAPH</name>